<keyword evidence="1" id="KW-1133">Transmembrane helix</keyword>
<name>A0A1J5QQ41_9ZZZZ</name>
<sequence length="170" mass="18492">MWASIHLRGNTHTRLRTVVDIALAGLAEEAIKILRILQSELAQILPDPSEPMDPQSVIVDPSKVEANAKRGIQILKQRHQLPNQFAKLLGVCSWLKYVSVVFTAGTTASLVAYLCAYAHRTIWQSTVWLTVSVVVVGVALLSAYSVLNSRIQVSIETANPLDHLASGAVA</sequence>
<comment type="caution">
    <text evidence="2">The sequence shown here is derived from an EMBL/GenBank/DDBJ whole genome shotgun (WGS) entry which is preliminary data.</text>
</comment>
<keyword evidence="1" id="KW-0472">Membrane</keyword>
<feature type="transmembrane region" description="Helical" evidence="1">
    <location>
        <begin position="97"/>
        <end position="119"/>
    </location>
</feature>
<organism evidence="2">
    <name type="scientific">mine drainage metagenome</name>
    <dbReference type="NCBI Taxonomy" id="410659"/>
    <lineage>
        <taxon>unclassified sequences</taxon>
        <taxon>metagenomes</taxon>
        <taxon>ecological metagenomes</taxon>
    </lineage>
</organism>
<dbReference type="AlphaFoldDB" id="A0A1J5QQ41"/>
<gene>
    <name evidence="2" type="ORF">GALL_361770</name>
</gene>
<keyword evidence="1" id="KW-0812">Transmembrane</keyword>
<protein>
    <submittedName>
        <fullName evidence="2">Uncharacterized protein</fullName>
    </submittedName>
</protein>
<evidence type="ECO:0000256" key="1">
    <source>
        <dbReference type="SAM" id="Phobius"/>
    </source>
</evidence>
<proteinExistence type="predicted"/>
<accession>A0A1J5QQ41</accession>
<reference evidence="2" key="1">
    <citation type="submission" date="2016-10" db="EMBL/GenBank/DDBJ databases">
        <title>Sequence of Gallionella enrichment culture.</title>
        <authorList>
            <person name="Poehlein A."/>
            <person name="Muehling M."/>
            <person name="Daniel R."/>
        </authorList>
    </citation>
    <scope>NUCLEOTIDE SEQUENCE</scope>
</reference>
<dbReference type="EMBL" id="MLJW01000850">
    <property type="protein sequence ID" value="OIQ82044.1"/>
    <property type="molecule type" value="Genomic_DNA"/>
</dbReference>
<feature type="transmembrane region" description="Helical" evidence="1">
    <location>
        <begin position="125"/>
        <end position="147"/>
    </location>
</feature>
<evidence type="ECO:0000313" key="2">
    <source>
        <dbReference type="EMBL" id="OIQ82044.1"/>
    </source>
</evidence>